<feature type="transmembrane region" description="Helical" evidence="1">
    <location>
        <begin position="78"/>
        <end position="95"/>
    </location>
</feature>
<dbReference type="KEGG" id="salj:SMD11_6899"/>
<dbReference type="AlphaFoldDB" id="A0A1Z2LDX5"/>
<name>A0A1Z2LDX5_9ACTN</name>
<dbReference type="EMBL" id="CP021744">
    <property type="protein sequence ID" value="ARZ72475.1"/>
    <property type="molecule type" value="Genomic_DNA"/>
</dbReference>
<evidence type="ECO:0000313" key="2">
    <source>
        <dbReference type="EMBL" id="ARZ72475.1"/>
    </source>
</evidence>
<organism evidence="2 3">
    <name type="scientific">Streptomyces albireticuli</name>
    <dbReference type="NCBI Taxonomy" id="1940"/>
    <lineage>
        <taxon>Bacteria</taxon>
        <taxon>Bacillati</taxon>
        <taxon>Actinomycetota</taxon>
        <taxon>Actinomycetes</taxon>
        <taxon>Kitasatosporales</taxon>
        <taxon>Streptomycetaceae</taxon>
        <taxon>Streptomyces</taxon>
    </lineage>
</organism>
<keyword evidence="1" id="KW-0472">Membrane</keyword>
<proteinExistence type="predicted"/>
<protein>
    <recommendedName>
        <fullName evidence="4">DUF3592 domain-containing protein</fullName>
    </recommendedName>
</protein>
<feature type="transmembrane region" description="Helical" evidence="1">
    <location>
        <begin position="21"/>
        <end position="46"/>
    </location>
</feature>
<evidence type="ECO:0000256" key="1">
    <source>
        <dbReference type="SAM" id="Phobius"/>
    </source>
</evidence>
<gene>
    <name evidence="2" type="ORF">SMD11_6899</name>
</gene>
<evidence type="ECO:0000313" key="3">
    <source>
        <dbReference type="Proteomes" id="UP000195755"/>
    </source>
</evidence>
<sequence length="210" mass="22273">MARDRTSSPPMKGVGLKSPALLPRWPFTLGLVVLTPLILAGCGWLNQGGSGLLTAAGVVVVLPLLVVAGALCGAGPGTCVAILGFAFVLFVGPAMDDYVLDRRGTRYEAVIADTSSYHRKHGAGHTCTVVRSDAGRSLTYKIDDSDGCQEDFEPGRRVTLVVDPEDWLATRLSNNVNGLSSGMAWTCGGLLAAMEALILYGRLRRRPRFA</sequence>
<dbReference type="Proteomes" id="UP000195755">
    <property type="component" value="Chromosome"/>
</dbReference>
<feature type="transmembrane region" description="Helical" evidence="1">
    <location>
        <begin position="182"/>
        <end position="200"/>
    </location>
</feature>
<feature type="transmembrane region" description="Helical" evidence="1">
    <location>
        <begin position="52"/>
        <end position="71"/>
    </location>
</feature>
<keyword evidence="1" id="KW-0812">Transmembrane</keyword>
<keyword evidence="1" id="KW-1133">Transmembrane helix</keyword>
<reference evidence="2 3" key="1">
    <citation type="submission" date="2017-06" db="EMBL/GenBank/DDBJ databases">
        <title>Streptomyces albireticuli Genome sequencing and assembly.</title>
        <authorList>
            <person name="Wang Y."/>
            <person name="Du B."/>
            <person name="Ding Y."/>
            <person name="Liu H."/>
            <person name="Hou Q."/>
            <person name="Liu K."/>
            <person name="Yao L."/>
            <person name="Wang C."/>
        </authorList>
    </citation>
    <scope>NUCLEOTIDE SEQUENCE [LARGE SCALE GENOMIC DNA]</scope>
    <source>
        <strain evidence="2 3">MDJK11</strain>
    </source>
</reference>
<accession>A0A1Z2LDX5</accession>
<evidence type="ECO:0008006" key="4">
    <source>
        <dbReference type="Google" id="ProtNLM"/>
    </source>
</evidence>